<dbReference type="Pfam" id="PF01979">
    <property type="entry name" value="Amidohydro_1"/>
    <property type="match status" value="1"/>
</dbReference>
<name>A0A1L3GJX8_SYNAC</name>
<dbReference type="GO" id="GO:0016810">
    <property type="term" value="F:hydrolase activity, acting on carbon-nitrogen (but not peptide) bonds"/>
    <property type="evidence" value="ECO:0007669"/>
    <property type="project" value="InterPro"/>
</dbReference>
<keyword evidence="4" id="KW-1185">Reference proteome</keyword>
<evidence type="ECO:0000256" key="1">
    <source>
        <dbReference type="ARBA" id="ARBA00022801"/>
    </source>
</evidence>
<dbReference type="InterPro" id="IPR006680">
    <property type="entry name" value="Amidohydro-rel"/>
</dbReference>
<feature type="domain" description="Amidohydrolase-related" evidence="2">
    <location>
        <begin position="60"/>
        <end position="399"/>
    </location>
</feature>
<dbReference type="SUPFAM" id="SSF51556">
    <property type="entry name" value="Metallo-dependent hydrolases"/>
    <property type="match status" value="1"/>
</dbReference>
<dbReference type="AlphaFoldDB" id="A0A1L3GJX8"/>
<sequence>MAANAPTIFLARYLLTMVGPCIEHGALRVAKGRIVEVGPAVLLLNDAQGLPIVDFGEAVLMPPMANAHTHLELTHVPRWDASGETGRVCEFTDWLLKLIGVLRGVPLEEYRFSLADGMTAVMRCGTGAVGDILSRISARGVYRKSPLRGRLFLEGLGNDRDRCRASLDILEKTLREDAPGAMEYGLAPHAPYTLSRDFFRQLSDLAARLSLPQSMHVAESPAESALLMDGSGAFVERLYPRIGWGRRIPPASGKTPVEWALREGMLHPGDLLVHGVQVSAKDIDAIASRGLYVVLCPRSNDRLGVGKAPVGAYRAAGVPLLLGTDSLASCDSLSLWDEVAYARRNFAGHLDPPALLRMATFEGASALGLEGEMGALAPGYGAHFQVLKPSRLPGIAELNTFLCEPGRSDEVQALYLDGKSCIPAAGSL</sequence>
<dbReference type="Gene3D" id="3.20.20.140">
    <property type="entry name" value="Metal-dependent hydrolases"/>
    <property type="match status" value="1"/>
</dbReference>
<keyword evidence="1" id="KW-0378">Hydrolase</keyword>
<evidence type="ECO:0000259" key="2">
    <source>
        <dbReference type="Pfam" id="PF01979"/>
    </source>
</evidence>
<proteinExistence type="predicted"/>
<dbReference type="InterPro" id="IPR032466">
    <property type="entry name" value="Metal_Hydrolase"/>
</dbReference>
<dbReference type="Proteomes" id="UP000182264">
    <property type="component" value="Chromosome"/>
</dbReference>
<evidence type="ECO:0000313" key="3">
    <source>
        <dbReference type="EMBL" id="APG25968.1"/>
    </source>
</evidence>
<dbReference type="OrthoDB" id="9807210at2"/>
<dbReference type="InterPro" id="IPR011059">
    <property type="entry name" value="Metal-dep_hydrolase_composite"/>
</dbReference>
<dbReference type="PANTHER" id="PTHR43794:SF11">
    <property type="entry name" value="AMIDOHYDROLASE-RELATED DOMAIN-CONTAINING PROTEIN"/>
    <property type="match status" value="1"/>
</dbReference>
<dbReference type="RefSeq" id="WP_072287809.1">
    <property type="nucleotide sequence ID" value="NZ_CP015455.1"/>
</dbReference>
<reference evidence="3 4" key="1">
    <citation type="journal article" date="2017" name="Genome Announc.">
        <title>Complete Genome Sequences of Two Acetylene-Fermenting Pelobacter acetylenicus Strains.</title>
        <authorList>
            <person name="Sutton J.M."/>
            <person name="Baesman S.M."/>
            <person name="Fierst J.L."/>
            <person name="Poret-Peterson A.T."/>
            <person name="Oremland R.S."/>
            <person name="Dunlap D.S."/>
            <person name="Akob D.M."/>
        </authorList>
    </citation>
    <scope>NUCLEOTIDE SEQUENCE [LARGE SCALE GENOMIC DNA]</scope>
    <source>
        <strain evidence="3 4">DSM 3247</strain>
    </source>
</reference>
<dbReference type="STRING" id="29542.A6070_07875"/>
<dbReference type="KEGG" id="pace:A6070_07875"/>
<accession>A0A1L3GJX8</accession>
<dbReference type="EMBL" id="CP015518">
    <property type="protein sequence ID" value="APG25968.1"/>
    <property type="molecule type" value="Genomic_DNA"/>
</dbReference>
<gene>
    <name evidence="3" type="ORF">A7E75_13850</name>
</gene>
<dbReference type="InterPro" id="IPR050287">
    <property type="entry name" value="MTA/SAH_deaminase"/>
</dbReference>
<evidence type="ECO:0000313" key="4">
    <source>
        <dbReference type="Proteomes" id="UP000182264"/>
    </source>
</evidence>
<dbReference type="SUPFAM" id="SSF51338">
    <property type="entry name" value="Composite domain of metallo-dependent hydrolases"/>
    <property type="match status" value="1"/>
</dbReference>
<dbReference type="PANTHER" id="PTHR43794">
    <property type="entry name" value="AMINOHYDROLASE SSNA-RELATED"/>
    <property type="match status" value="1"/>
</dbReference>
<organism evidence="3 4">
    <name type="scientific">Syntrophotalea acetylenica</name>
    <name type="common">Pelobacter acetylenicus</name>
    <dbReference type="NCBI Taxonomy" id="29542"/>
    <lineage>
        <taxon>Bacteria</taxon>
        <taxon>Pseudomonadati</taxon>
        <taxon>Thermodesulfobacteriota</taxon>
        <taxon>Desulfuromonadia</taxon>
        <taxon>Desulfuromonadales</taxon>
        <taxon>Syntrophotaleaceae</taxon>
        <taxon>Syntrophotalea</taxon>
    </lineage>
</organism>
<dbReference type="Gene3D" id="2.30.40.10">
    <property type="entry name" value="Urease, subunit C, domain 1"/>
    <property type="match status" value="1"/>
</dbReference>
<protein>
    <recommendedName>
        <fullName evidence="2">Amidohydrolase-related domain-containing protein</fullName>
    </recommendedName>
</protein>